<evidence type="ECO:0000256" key="1">
    <source>
        <dbReference type="SAM" id="Coils"/>
    </source>
</evidence>
<reference evidence="2 3" key="1">
    <citation type="submission" date="2014-04" db="EMBL/GenBank/DDBJ databases">
        <title>Pseudoalteromonas galatheae sp. nov., isolated from a deep-sea polychaete near Canal Concepcion, Chile.</title>
        <authorList>
            <person name="Machado H.R."/>
            <person name="Gram L."/>
            <person name="Vynne N.G."/>
        </authorList>
    </citation>
    <scope>NUCLEOTIDE SEQUENCE [LARGE SCALE GENOMIC DNA]</scope>
    <source>
        <strain evidence="2 3">KMM216</strain>
    </source>
</reference>
<accession>A0ABD3Y4V3</accession>
<dbReference type="EMBL" id="JJNZ01000071">
    <property type="protein sequence ID" value="KDC49144.1"/>
    <property type="molecule type" value="Genomic_DNA"/>
</dbReference>
<evidence type="ECO:0008006" key="4">
    <source>
        <dbReference type="Google" id="ProtNLM"/>
    </source>
</evidence>
<dbReference type="Gene3D" id="1.20.5.190">
    <property type="match status" value="1"/>
</dbReference>
<feature type="coiled-coil region" evidence="1">
    <location>
        <begin position="34"/>
        <end position="68"/>
    </location>
</feature>
<keyword evidence="1" id="KW-0175">Coiled coil</keyword>
<proteinExistence type="predicted"/>
<sequence>MESKVKLTGGTLFVIALIVLFLGNARSIEIVEKLDEIQSDVSSLKSEVASYKQQVEILKNENLNLKEQLRSGN</sequence>
<dbReference type="RefSeq" id="WP_002961860.1">
    <property type="nucleotide sequence ID" value="NZ_JJNZ01000071.1"/>
</dbReference>
<dbReference type="AlphaFoldDB" id="A0ABD3Y4V3"/>
<dbReference type="Proteomes" id="UP000027154">
    <property type="component" value="Unassembled WGS sequence"/>
</dbReference>
<evidence type="ECO:0000313" key="3">
    <source>
        <dbReference type="Proteomes" id="UP000027154"/>
    </source>
</evidence>
<evidence type="ECO:0000313" key="2">
    <source>
        <dbReference type="EMBL" id="KDC49144.1"/>
    </source>
</evidence>
<comment type="caution">
    <text evidence="2">The sequence shown here is derived from an EMBL/GenBank/DDBJ whole genome shotgun (WGS) entry which is preliminary data.</text>
</comment>
<dbReference type="GeneID" id="29737806"/>
<protein>
    <recommendedName>
        <fullName evidence="4">Cell division protein FtsL</fullName>
    </recommendedName>
</protein>
<organism evidence="2 3">
    <name type="scientific">Pseudoalteromonas fuliginea</name>
    <dbReference type="NCBI Taxonomy" id="1872678"/>
    <lineage>
        <taxon>Bacteria</taxon>
        <taxon>Pseudomonadati</taxon>
        <taxon>Pseudomonadota</taxon>
        <taxon>Gammaproteobacteria</taxon>
        <taxon>Alteromonadales</taxon>
        <taxon>Pseudoalteromonadaceae</taxon>
        <taxon>Pseudoalteromonas</taxon>
    </lineage>
</organism>
<name>A0ABD3Y4V3_9GAMM</name>
<gene>
    <name evidence="2" type="ORF">DC53_18095</name>
</gene>